<name>A0ABQ9FS06_TEGGR</name>
<dbReference type="PROSITE" id="PS50294">
    <property type="entry name" value="WD_REPEATS_REGION"/>
    <property type="match status" value="1"/>
</dbReference>
<keyword evidence="6" id="KW-1185">Reference proteome</keyword>
<dbReference type="SUPFAM" id="SSF50998">
    <property type="entry name" value="Quinoprotein alcohol dehydrogenase-like"/>
    <property type="match status" value="1"/>
</dbReference>
<evidence type="ECO:0000256" key="1">
    <source>
        <dbReference type="ARBA" id="ARBA00022574"/>
    </source>
</evidence>
<dbReference type="InterPro" id="IPR015943">
    <property type="entry name" value="WD40/YVTN_repeat-like_dom_sf"/>
</dbReference>
<reference evidence="5 6" key="1">
    <citation type="submission" date="2022-12" db="EMBL/GenBank/DDBJ databases">
        <title>Chromosome-level genome of Tegillarca granosa.</title>
        <authorList>
            <person name="Kim J."/>
        </authorList>
    </citation>
    <scope>NUCLEOTIDE SEQUENCE [LARGE SCALE GENOMIC DNA]</scope>
    <source>
        <strain evidence="5">Teg-2019</strain>
        <tissue evidence="5">Adductor muscle</tissue>
    </source>
</reference>
<accession>A0ABQ9FS06</accession>
<dbReference type="InterPro" id="IPR001680">
    <property type="entry name" value="WD40_rpt"/>
</dbReference>
<dbReference type="PANTHER" id="PTHR19871:SF14">
    <property type="entry name" value="DUF4062 DOMAIN-CONTAINING PROTEIN"/>
    <property type="match status" value="1"/>
</dbReference>
<dbReference type="InterPro" id="IPR052752">
    <property type="entry name" value="NACHT-WD_repeat"/>
</dbReference>
<feature type="domain" description="NWD1/2-like winged helix-turn-helix" evidence="4">
    <location>
        <begin position="123"/>
        <end position="240"/>
    </location>
</feature>
<dbReference type="Proteomes" id="UP001217089">
    <property type="component" value="Unassembled WGS sequence"/>
</dbReference>
<protein>
    <recommendedName>
        <fullName evidence="4">NWD1/2-like winged helix-turn-helix domain-containing protein</fullName>
    </recommendedName>
</protein>
<evidence type="ECO:0000259" key="4">
    <source>
        <dbReference type="Pfam" id="PF25469"/>
    </source>
</evidence>
<keyword evidence="1 3" id="KW-0853">WD repeat</keyword>
<dbReference type="Pfam" id="PF25469">
    <property type="entry name" value="WHD_NWD1"/>
    <property type="match status" value="1"/>
</dbReference>
<dbReference type="InterPro" id="IPR057588">
    <property type="entry name" value="NWD1/2-like_WH"/>
</dbReference>
<dbReference type="Pfam" id="PF00400">
    <property type="entry name" value="WD40"/>
    <property type="match status" value="1"/>
</dbReference>
<dbReference type="Gene3D" id="2.130.10.10">
    <property type="entry name" value="YVTN repeat-like/Quinoprotein amine dehydrogenase"/>
    <property type="match status" value="3"/>
</dbReference>
<evidence type="ECO:0000256" key="3">
    <source>
        <dbReference type="PROSITE-ProRule" id="PRU00221"/>
    </source>
</evidence>
<dbReference type="PROSITE" id="PS50082">
    <property type="entry name" value="WD_REPEATS_2"/>
    <property type="match status" value="1"/>
</dbReference>
<dbReference type="EMBL" id="JARBDR010000214">
    <property type="protein sequence ID" value="KAJ8318732.1"/>
    <property type="molecule type" value="Genomic_DNA"/>
</dbReference>
<feature type="repeat" description="WD" evidence="3">
    <location>
        <begin position="1088"/>
        <end position="1129"/>
    </location>
</feature>
<dbReference type="InterPro" id="IPR011047">
    <property type="entry name" value="Quinoprotein_ADH-like_sf"/>
</dbReference>
<dbReference type="SUPFAM" id="SSF50978">
    <property type="entry name" value="WD40 repeat-like"/>
    <property type="match status" value="1"/>
</dbReference>
<evidence type="ECO:0000313" key="5">
    <source>
        <dbReference type="EMBL" id="KAJ8318732.1"/>
    </source>
</evidence>
<dbReference type="Gene3D" id="1.25.40.370">
    <property type="match status" value="1"/>
</dbReference>
<gene>
    <name evidence="5" type="ORF">KUTeg_003823</name>
</gene>
<dbReference type="SMART" id="SM00320">
    <property type="entry name" value="WD40"/>
    <property type="match status" value="5"/>
</dbReference>
<keyword evidence="2" id="KW-0677">Repeat</keyword>
<organism evidence="5 6">
    <name type="scientific">Tegillarca granosa</name>
    <name type="common">Malaysian cockle</name>
    <name type="synonym">Anadara granosa</name>
    <dbReference type="NCBI Taxonomy" id="220873"/>
    <lineage>
        <taxon>Eukaryota</taxon>
        <taxon>Metazoa</taxon>
        <taxon>Spiralia</taxon>
        <taxon>Lophotrochozoa</taxon>
        <taxon>Mollusca</taxon>
        <taxon>Bivalvia</taxon>
        <taxon>Autobranchia</taxon>
        <taxon>Pteriomorphia</taxon>
        <taxon>Arcoida</taxon>
        <taxon>Arcoidea</taxon>
        <taxon>Arcidae</taxon>
        <taxon>Tegillarca</taxon>
    </lineage>
</organism>
<evidence type="ECO:0000256" key="2">
    <source>
        <dbReference type="ARBA" id="ARBA00022737"/>
    </source>
</evidence>
<evidence type="ECO:0000313" key="6">
    <source>
        <dbReference type="Proteomes" id="UP001217089"/>
    </source>
</evidence>
<comment type="caution">
    <text evidence="5">The sequence shown here is derived from an EMBL/GenBank/DDBJ whole genome shotgun (WGS) entry which is preliminary data.</text>
</comment>
<proteinExistence type="predicted"/>
<sequence>MIHWTSCRWQTTHFLASWLPFRLPSNVKIIVSTLPEKYGILDTLKQKLQDESCFCEIPALSYDTANAIIERYLLQKRRTLTQHQRQLLLSAFSRSPGPLFLKLLLDEAIKWKSYTQENQIDLAESVQVAISTLFRRLESKFGQVVSSHALGYITVGLNGLSEIEIEDALSCDDEALNDVYRYHNPPVDGIVRIPSVLWARIRFEIREYLVERLSEGKHTLNWYHRQFIETARSMYATGQQAEKLHTVLAETFIADNGVKRDITLSRRKITIQNADRQVTPKPLIPENVRKLRCLPYHLINAGNNIDGYLIKDSCFCNLNFISSKLSAFSTSSFLEDINGLLNQKDDDEVWLIQQFFMVCKADLSQPPKLAFNLLSYINAGPEQISLIKLLKKVHEYLVSSNKPSLMPLYPGFTPHQNTESALEASFLDCSEILSYSSDMILFRQDSRQTGEDTETLTLYNINTKDLHTLSLSDSEKRINEFHFDGSRVIYTSATDINIFDIETSTTSKVSFKNILKTHTSPISGLTTLSSDAEHFVIVFEDCNVLVFETASMTKINQFSCGELVKDIIGIVCTSIDKLGVIVLGQKETRDSNRQSGFIKLFYQDHSKEQKCKSISDSFAKGLFYLSGSDDAIVGAVNNRNKSKIISTNLESFEEKCLANVGSQIVQLAGSKTEDLTVALTEEGSFYIIKNGDVIKTGFDTDNAINCFGPYWEQNNLFLGDCQGNVLQHDMLTSKNNKIIKTQPGRILKTILPFKDQLVILDKNKEMGVWSLPTTISDSSKTSKLSKNNIANEILTYEVCCLDVNGHSLVMACKDNIVRLWSLQEMRLQKQFDFGIIPEKCHFADDTFIFGLARSTGIIKMVNMVDGSFIFGDLKITCLDFTISKDLKTVYVLSRGPSGDLNVLVLSPRLGVVKKQFSLKQTLAFVKIDISVNLNERYLILRLKCTENEISAIKGTSKARANLRHQYKFSAVDLEQGNGAVTTCYRYMTKTPLLGEVTEPYQNNSMMVASGRTVLFWDIPTGKCINRVHKAQKKDMMSRSWWIEGDCKGTSFAIAQSRDGNVVGVGSEDGYFIIYNANTGMPVGNCLPTSKHNAAVVNVVCSPDSKWFVSACENHVIKLWDSKSAVEVFSFRVDADIQQIKFSMNSKYLVVLKGSKVLMYKLNPGK</sequence>
<dbReference type="InterPro" id="IPR036322">
    <property type="entry name" value="WD40_repeat_dom_sf"/>
</dbReference>
<dbReference type="PANTHER" id="PTHR19871">
    <property type="entry name" value="BETA TRANSDUCIN-RELATED PROTEIN"/>
    <property type="match status" value="1"/>
</dbReference>